<name>A0AAD7EDC3_9AGAR</name>
<proteinExistence type="predicted"/>
<dbReference type="PANTHER" id="PTHR31912:SF34">
    <property type="entry name" value="NOTOCHORD-RELATED PROTEIN"/>
    <property type="match status" value="1"/>
</dbReference>
<dbReference type="Proteomes" id="UP001218218">
    <property type="component" value="Unassembled WGS sequence"/>
</dbReference>
<evidence type="ECO:0000313" key="2">
    <source>
        <dbReference type="EMBL" id="KAJ7314549.1"/>
    </source>
</evidence>
<dbReference type="EMBL" id="JARIHO010000066">
    <property type="protein sequence ID" value="KAJ7314549.1"/>
    <property type="molecule type" value="Genomic_DNA"/>
</dbReference>
<keyword evidence="3" id="KW-1185">Reference proteome</keyword>
<organism evidence="2 3">
    <name type="scientific">Mycena albidolilacea</name>
    <dbReference type="NCBI Taxonomy" id="1033008"/>
    <lineage>
        <taxon>Eukaryota</taxon>
        <taxon>Fungi</taxon>
        <taxon>Dikarya</taxon>
        <taxon>Basidiomycota</taxon>
        <taxon>Agaricomycotina</taxon>
        <taxon>Agaricomycetes</taxon>
        <taxon>Agaricomycetidae</taxon>
        <taxon>Agaricales</taxon>
        <taxon>Marasmiineae</taxon>
        <taxon>Mycenaceae</taxon>
        <taxon>Mycena</taxon>
    </lineage>
</organism>
<gene>
    <name evidence="2" type="ORF">DFH08DRAFT_917807</name>
</gene>
<dbReference type="PANTHER" id="PTHR31912">
    <property type="entry name" value="IP13529P"/>
    <property type="match status" value="1"/>
</dbReference>
<dbReference type="AlphaFoldDB" id="A0AAD7EDC3"/>
<evidence type="ECO:0000313" key="3">
    <source>
        <dbReference type="Proteomes" id="UP001218218"/>
    </source>
</evidence>
<accession>A0AAD7EDC3</accession>
<sequence>MLLDVMDNLPRCRFTSAQMVLIIHFANQLGAVDVPSLKVLRKIQQNLQLNCGSKPVKTQLHLGNIFYINDIRESISCDMANPLVAPHVHFYPEENTGPISETYQVAQWMEYMPAQLMPMVSCGFKRFWIEELARLSDGTYVIPHTWIVRDGILTSNTTVVTLNPDGQWEHHIEVNKLIEADDFELDYTDIRAKYGETLVWVNAQDVPVMPNAMQSLVDDDKDLFVIMVSLWADDVSGNKFKQYNKHMNMYTGNGCLPGRLLQQEFHIHYVSTSPHASSAEQFATFRNHVQSTEKNLVKCYNTVTKRTCRFILRTPGLPADNPQQSEECSHMGSNANFPCRKCHWGGTKVEKESNARYHACHLTGVARNAQEIRESLKGQLRLAMLGDPKPVEEHQQKSGTKNKVTQYWVETLISKAKAMKADNPRCSGTNIASELKTWLDEQPGDKMNPLLDIVGLDSSQDTPVELLHTILLGVMKYIWHLLNTSQWSDTDHHLFAIQLQTADLSGLTQFALVKAAGELGALLWAPEIDVMEDYLVQLTTAVANVLDAFDAVDPLRILVKIKLHLLAHIPEDVQHLGPLTHSATEIYEAYNGVFRLCSLYSNRLAPSRDISQKFASMDWVKHLLTGGYWWDASAKQWIQAGNGVQQILVKDPVLQCHLGWTSPGQAKPGLIKPAPTTVLLLEWSQTKASTHWHFGNSPLPGSRWRLGRVLTMQSGDQVKVNSWVLELNSVGETVFGHIQELLVGGKSFVVLEQFVCSQEPHPELDWPILRRPNGVNITEKHITSFLVLPSSLVQFVISVQHDCRKGDCQPTIVRKEYQECEETNRNISLIHHSNNDHFIVNMSALHNSVKLRRALPRSFTQVKLLVADCVAFYKIVSEKARVLQTKGRNKTAKKRRQMQRQRSEKLN</sequence>
<feature type="compositionally biased region" description="Basic residues" evidence="1">
    <location>
        <begin position="887"/>
        <end position="899"/>
    </location>
</feature>
<feature type="region of interest" description="Disordered" evidence="1">
    <location>
        <begin position="884"/>
        <end position="907"/>
    </location>
</feature>
<evidence type="ECO:0000256" key="1">
    <source>
        <dbReference type="SAM" id="MobiDB-lite"/>
    </source>
</evidence>
<protein>
    <submittedName>
        <fullName evidence="2">Uncharacterized protein</fullName>
    </submittedName>
</protein>
<reference evidence="2" key="1">
    <citation type="submission" date="2023-03" db="EMBL/GenBank/DDBJ databases">
        <title>Massive genome expansion in bonnet fungi (Mycena s.s.) driven by repeated elements and novel gene families across ecological guilds.</title>
        <authorList>
            <consortium name="Lawrence Berkeley National Laboratory"/>
            <person name="Harder C.B."/>
            <person name="Miyauchi S."/>
            <person name="Viragh M."/>
            <person name="Kuo A."/>
            <person name="Thoen E."/>
            <person name="Andreopoulos B."/>
            <person name="Lu D."/>
            <person name="Skrede I."/>
            <person name="Drula E."/>
            <person name="Henrissat B."/>
            <person name="Morin E."/>
            <person name="Kohler A."/>
            <person name="Barry K."/>
            <person name="LaButti K."/>
            <person name="Morin E."/>
            <person name="Salamov A."/>
            <person name="Lipzen A."/>
            <person name="Mereny Z."/>
            <person name="Hegedus B."/>
            <person name="Baldrian P."/>
            <person name="Stursova M."/>
            <person name="Weitz H."/>
            <person name="Taylor A."/>
            <person name="Grigoriev I.V."/>
            <person name="Nagy L.G."/>
            <person name="Martin F."/>
            <person name="Kauserud H."/>
        </authorList>
    </citation>
    <scope>NUCLEOTIDE SEQUENCE</scope>
    <source>
        <strain evidence="2">CBHHK002</strain>
    </source>
</reference>
<comment type="caution">
    <text evidence="2">The sequence shown here is derived from an EMBL/GenBank/DDBJ whole genome shotgun (WGS) entry which is preliminary data.</text>
</comment>